<feature type="region of interest" description="Disordered" evidence="1">
    <location>
        <begin position="33"/>
        <end position="129"/>
    </location>
</feature>
<protein>
    <submittedName>
        <fullName evidence="2">Uncharacterized protein</fullName>
    </submittedName>
</protein>
<proteinExistence type="predicted"/>
<name>A0A6M6JKY3_9PSEU</name>
<dbReference type="RefSeq" id="WP_172162617.1">
    <property type="nucleotide sequence ID" value="NZ_CP053564.1"/>
</dbReference>
<dbReference type="AlphaFoldDB" id="A0A6M6JKY3"/>
<sequence length="129" mass="13245">MTDDMVSRDALREMLFDGVTPPDGSDAMFERTFAAEGGDGSELLPPDGFFDGGDDVDTDDPGDLALFEETDPDGSADTDGLPDDLVPADDQGGHDGGHDAGHDGGTDDAQDGTDPGADPHHLGDPGTGW</sequence>
<evidence type="ECO:0000256" key="1">
    <source>
        <dbReference type="SAM" id="MobiDB-lite"/>
    </source>
</evidence>
<gene>
    <name evidence="2" type="ORF">HOP40_25050</name>
</gene>
<reference evidence="2 3" key="1">
    <citation type="submission" date="2020-05" db="EMBL/GenBank/DDBJ databases">
        <authorList>
            <person name="Mo P."/>
        </authorList>
    </citation>
    <scope>NUCLEOTIDE SEQUENCE [LARGE SCALE GENOMIC DNA]</scope>
    <source>
        <strain evidence="2 3">Gen01</strain>
    </source>
</reference>
<keyword evidence="3" id="KW-1185">Reference proteome</keyword>
<organism evidence="2 3">
    <name type="scientific">Pseudonocardia broussonetiae</name>
    <dbReference type="NCBI Taxonomy" id="2736640"/>
    <lineage>
        <taxon>Bacteria</taxon>
        <taxon>Bacillati</taxon>
        <taxon>Actinomycetota</taxon>
        <taxon>Actinomycetes</taxon>
        <taxon>Pseudonocardiales</taxon>
        <taxon>Pseudonocardiaceae</taxon>
        <taxon>Pseudonocardia</taxon>
    </lineage>
</organism>
<dbReference type="EMBL" id="CP053564">
    <property type="protein sequence ID" value="QJY48648.1"/>
    <property type="molecule type" value="Genomic_DNA"/>
</dbReference>
<accession>A0A6M6JKY3</accession>
<dbReference type="Proteomes" id="UP000505377">
    <property type="component" value="Chromosome"/>
</dbReference>
<dbReference type="KEGG" id="pbro:HOP40_25050"/>
<evidence type="ECO:0000313" key="3">
    <source>
        <dbReference type="Proteomes" id="UP000505377"/>
    </source>
</evidence>
<feature type="compositionally biased region" description="Acidic residues" evidence="1">
    <location>
        <begin position="52"/>
        <end position="82"/>
    </location>
</feature>
<feature type="compositionally biased region" description="Basic and acidic residues" evidence="1">
    <location>
        <begin position="91"/>
        <end position="105"/>
    </location>
</feature>
<evidence type="ECO:0000313" key="2">
    <source>
        <dbReference type="EMBL" id="QJY48648.1"/>
    </source>
</evidence>